<evidence type="ECO:0000256" key="1">
    <source>
        <dbReference type="ARBA" id="ARBA00001957"/>
    </source>
</evidence>
<dbReference type="PROSITE" id="PS50075">
    <property type="entry name" value="CARRIER"/>
    <property type="match status" value="1"/>
</dbReference>
<gene>
    <name evidence="5" type="ORF">IQK56_13295</name>
</gene>
<dbReference type="Pfam" id="PF00550">
    <property type="entry name" value="PP-binding"/>
    <property type="match status" value="1"/>
</dbReference>
<name>A0ABR9STN1_9PSED</name>
<dbReference type="Pfam" id="PF00668">
    <property type="entry name" value="Condensation"/>
    <property type="match status" value="1"/>
</dbReference>
<dbReference type="InterPro" id="IPR020806">
    <property type="entry name" value="PKS_PP-bd"/>
</dbReference>
<organism evidence="5 6">
    <name type="scientific">Pseudomonas cyclaminis</name>
    <dbReference type="NCBI Taxonomy" id="2781239"/>
    <lineage>
        <taxon>Bacteria</taxon>
        <taxon>Pseudomonadati</taxon>
        <taxon>Pseudomonadota</taxon>
        <taxon>Gammaproteobacteria</taxon>
        <taxon>Pseudomonadales</taxon>
        <taxon>Pseudomonadaceae</taxon>
        <taxon>Pseudomonas</taxon>
    </lineage>
</organism>
<dbReference type="InterPro" id="IPR023213">
    <property type="entry name" value="CAT-like_dom_sf"/>
</dbReference>
<dbReference type="InterPro" id="IPR029058">
    <property type="entry name" value="AB_hydrolase_fold"/>
</dbReference>
<sequence>MSTAQQGTVDAGLALLVEQQQHLDARQQGASWGDLTHCVKLDIRGELDPVRLQQALDSLAVRHEALSAQFAPVSGYHGLRQRVAPAEAVSLTQWLDVASPQQVVARQQQWWQQQQPLIGALLQRLETDHWQLLIGVASYAADAGTLALIQQELVAAYGRQGFEEDEPGQFSQYLEWRSEVIFDEDADTAKAYWRQYLQGHESLVNGPDLPYRLTCAEVLPAERLSVPLDQALLARLRTAGLPLDVLIHAAWWGLLARISGRESFLAGWRHDARQDYEFFSHSLGLFEKTLPLAIRIDPASTFRELVTTLAAQLDQHRTWQEYWTPLSFPQQAAPAVGFGNRLVSAPLEVAGMVWAGSDLPARLPEFELALLLEIAVSGEPQGLSLDFNPARYSAHAVETLLGQLRQLLHSIADKPDETLARLNLLDNEEKSRLLALNPPAQVMQALQLLPQRIAAWAGQTPDAVALVAAGQTLSYAELDARTAQLSAELLRQGVGAGSIVGLALPRSVELVVAILATWRAGAAYLPLDPQWPVARQAEIARHAAASLILVAHAPSQDDPLTSFKLLNLGAATLDAPLAPAVSVQAHDVAYVLFTSGSTGQPKGVVIEHGALLNYTASSSQQLGLSACRDFAFSSTVAADLGNTALFGALYNGATLHIADDITLQDPQGFAGFLRENRIDCLKIVPSHLAALLEADTAVLPGTLVLGGEAIGASLVQRIRQLRPDCRVFNHYGPTEATVGVMVHPLLPAEDVTHGVPLTQVLAGNQVFVLGADAQLLATGELGELFIAGRQLCRGYLQGEADADAFIQSPLVGGERLYRTGDLARYRVEGGVQLYGRRDHQVKVRGFRIELAEIEAQLLRLPEVSEAVVVLVQEEPQAFVVMRAATAEDAGPQLKNQLAQHLPAAMVPRQIVSLERMPRLPNGKVDRKALQHAQPVVSQAVYVAPRDALETLLSTRMAQLVGLERLSIEEDFFAAGGHSLLVIKLVAGIRKLLQCEIHPGVVFDHPSVAALARVLRERESVAGQLENIAQARLRLDAMTPEEKAALVEKAKQLQASKEQG</sequence>
<dbReference type="Gene3D" id="3.30.300.30">
    <property type="match status" value="1"/>
</dbReference>
<dbReference type="Gene3D" id="2.30.38.10">
    <property type="entry name" value="Luciferase, Domain 3"/>
    <property type="match status" value="1"/>
</dbReference>
<dbReference type="InterPro" id="IPR036736">
    <property type="entry name" value="ACP-like_sf"/>
</dbReference>
<dbReference type="Pfam" id="PF13193">
    <property type="entry name" value="AMP-binding_C"/>
    <property type="match status" value="1"/>
</dbReference>
<keyword evidence="2" id="KW-0596">Phosphopantetheine</keyword>
<dbReference type="PROSITE" id="PS00455">
    <property type="entry name" value="AMP_BINDING"/>
    <property type="match status" value="1"/>
</dbReference>
<dbReference type="InterPro" id="IPR000873">
    <property type="entry name" value="AMP-dep_synth/lig_dom"/>
</dbReference>
<dbReference type="InterPro" id="IPR020845">
    <property type="entry name" value="AMP-binding_CS"/>
</dbReference>
<dbReference type="EMBL" id="JADDUM010000094">
    <property type="protein sequence ID" value="MBE8591831.1"/>
    <property type="molecule type" value="Genomic_DNA"/>
</dbReference>
<dbReference type="SUPFAM" id="SSF47336">
    <property type="entry name" value="ACP-like"/>
    <property type="match status" value="1"/>
</dbReference>
<dbReference type="NCBIfam" id="TIGR01733">
    <property type="entry name" value="AA-adenyl-dom"/>
    <property type="match status" value="1"/>
</dbReference>
<comment type="cofactor">
    <cofactor evidence="1">
        <name>pantetheine 4'-phosphate</name>
        <dbReference type="ChEBI" id="CHEBI:47942"/>
    </cofactor>
</comment>
<dbReference type="Gene3D" id="3.40.50.1820">
    <property type="entry name" value="alpha/beta hydrolase"/>
    <property type="match status" value="1"/>
</dbReference>
<comment type="caution">
    <text evidence="5">The sequence shown here is derived from an EMBL/GenBank/DDBJ whole genome shotgun (WGS) entry which is preliminary data.</text>
</comment>
<evidence type="ECO:0000313" key="6">
    <source>
        <dbReference type="Proteomes" id="UP000613075"/>
    </source>
</evidence>
<dbReference type="InterPro" id="IPR045851">
    <property type="entry name" value="AMP-bd_C_sf"/>
</dbReference>
<dbReference type="PANTHER" id="PTHR45527">
    <property type="entry name" value="NONRIBOSOMAL PEPTIDE SYNTHETASE"/>
    <property type="match status" value="1"/>
</dbReference>
<evidence type="ECO:0000256" key="3">
    <source>
        <dbReference type="ARBA" id="ARBA00022553"/>
    </source>
</evidence>
<dbReference type="Gene3D" id="3.30.559.10">
    <property type="entry name" value="Chloramphenicol acetyltransferase-like domain"/>
    <property type="match status" value="1"/>
</dbReference>
<evidence type="ECO:0000256" key="2">
    <source>
        <dbReference type="ARBA" id="ARBA00022450"/>
    </source>
</evidence>
<dbReference type="PROSITE" id="PS00012">
    <property type="entry name" value="PHOSPHOPANTETHEINE"/>
    <property type="match status" value="1"/>
</dbReference>
<dbReference type="SUPFAM" id="SSF56801">
    <property type="entry name" value="Acetyl-CoA synthetase-like"/>
    <property type="match status" value="1"/>
</dbReference>
<dbReference type="RefSeq" id="WP_193863907.1">
    <property type="nucleotide sequence ID" value="NZ_JADDUM010000094.1"/>
</dbReference>
<dbReference type="CDD" id="cd05930">
    <property type="entry name" value="A_NRPS"/>
    <property type="match status" value="1"/>
</dbReference>
<feature type="domain" description="Carrier" evidence="4">
    <location>
        <begin position="943"/>
        <end position="1018"/>
    </location>
</feature>
<keyword evidence="3" id="KW-0597">Phosphoprotein</keyword>
<dbReference type="SUPFAM" id="SSF52777">
    <property type="entry name" value="CoA-dependent acyltransferases"/>
    <property type="match status" value="2"/>
</dbReference>
<dbReference type="Pfam" id="PF00501">
    <property type="entry name" value="AMP-binding"/>
    <property type="match status" value="1"/>
</dbReference>
<dbReference type="InterPro" id="IPR001242">
    <property type="entry name" value="Condensation_dom"/>
</dbReference>
<dbReference type="InterPro" id="IPR025110">
    <property type="entry name" value="AMP-bd_C"/>
</dbReference>
<dbReference type="InterPro" id="IPR010071">
    <property type="entry name" value="AA_adenyl_dom"/>
</dbReference>
<dbReference type="InterPro" id="IPR009081">
    <property type="entry name" value="PP-bd_ACP"/>
</dbReference>
<reference evidence="5 6" key="1">
    <citation type="submission" date="2020-10" db="EMBL/GenBank/DDBJ databases">
        <title>The draft genomes of Cyclamen pathogen Pseudomonas sp.</title>
        <authorList>
            <person name="Fujikawa T."/>
            <person name="Sawada H."/>
        </authorList>
    </citation>
    <scope>NUCLEOTIDE SEQUENCE [LARGE SCALE GENOMIC DNA]</scope>
    <source>
        <strain evidence="5 6">MAFF 301449</strain>
    </source>
</reference>
<dbReference type="InterPro" id="IPR006162">
    <property type="entry name" value="Ppantetheine_attach_site"/>
</dbReference>
<proteinExistence type="predicted"/>
<accession>A0ABR9STN1</accession>
<dbReference type="SMART" id="SM00823">
    <property type="entry name" value="PKS_PP"/>
    <property type="match status" value="1"/>
</dbReference>
<dbReference type="PANTHER" id="PTHR45527:SF1">
    <property type="entry name" value="FATTY ACID SYNTHASE"/>
    <property type="match status" value="1"/>
</dbReference>
<evidence type="ECO:0000313" key="5">
    <source>
        <dbReference type="EMBL" id="MBE8591831.1"/>
    </source>
</evidence>
<evidence type="ECO:0000259" key="4">
    <source>
        <dbReference type="PROSITE" id="PS50075"/>
    </source>
</evidence>
<dbReference type="Proteomes" id="UP000613075">
    <property type="component" value="Unassembled WGS sequence"/>
</dbReference>
<dbReference type="Gene3D" id="3.30.559.30">
    <property type="entry name" value="Nonribosomal peptide synthetase, condensation domain"/>
    <property type="match status" value="1"/>
</dbReference>
<keyword evidence="6" id="KW-1185">Reference proteome</keyword>
<dbReference type="Gene3D" id="3.40.50.980">
    <property type="match status" value="2"/>
</dbReference>
<protein>
    <submittedName>
        <fullName evidence="5">Amino acid adenylation domain-containing protein</fullName>
    </submittedName>
</protein>